<feature type="domain" description="CRAL-TRIO" evidence="2">
    <location>
        <begin position="118"/>
        <end position="312"/>
    </location>
</feature>
<evidence type="ECO:0000259" key="2">
    <source>
        <dbReference type="PROSITE" id="PS50191"/>
    </source>
</evidence>
<organism evidence="3 4">
    <name type="scientific">Claviceps pazoutovae</name>
    <dbReference type="NCBI Taxonomy" id="1649127"/>
    <lineage>
        <taxon>Eukaryota</taxon>
        <taxon>Fungi</taxon>
        <taxon>Dikarya</taxon>
        <taxon>Ascomycota</taxon>
        <taxon>Pezizomycotina</taxon>
        <taxon>Sordariomycetes</taxon>
        <taxon>Hypocreomycetidae</taxon>
        <taxon>Hypocreales</taxon>
        <taxon>Clavicipitaceae</taxon>
        <taxon>Claviceps</taxon>
    </lineage>
</organism>
<dbReference type="PROSITE" id="PS50191">
    <property type="entry name" value="CRAL_TRIO"/>
    <property type="match status" value="1"/>
</dbReference>
<protein>
    <recommendedName>
        <fullName evidence="2">CRAL-TRIO domain-containing protein</fullName>
    </recommendedName>
</protein>
<dbReference type="SMART" id="SM00516">
    <property type="entry name" value="SEC14"/>
    <property type="match status" value="1"/>
</dbReference>
<dbReference type="SMART" id="SM01100">
    <property type="entry name" value="CRAL_TRIO_N"/>
    <property type="match status" value="1"/>
</dbReference>
<evidence type="ECO:0000256" key="1">
    <source>
        <dbReference type="SAM" id="MobiDB-lite"/>
    </source>
</evidence>
<keyword evidence="4" id="KW-1185">Reference proteome</keyword>
<dbReference type="SUPFAM" id="SSF46938">
    <property type="entry name" value="CRAL/TRIO N-terminal domain"/>
    <property type="match status" value="1"/>
</dbReference>
<dbReference type="AlphaFoldDB" id="A0A9P7ME16"/>
<dbReference type="InterPro" id="IPR051026">
    <property type="entry name" value="PI/PC_transfer"/>
</dbReference>
<accession>A0A9P7ME16</accession>
<feature type="compositionally biased region" description="Polar residues" evidence="1">
    <location>
        <begin position="405"/>
        <end position="415"/>
    </location>
</feature>
<feature type="compositionally biased region" description="Polar residues" evidence="1">
    <location>
        <begin position="13"/>
        <end position="25"/>
    </location>
</feature>
<dbReference type="Pfam" id="PF00650">
    <property type="entry name" value="CRAL_TRIO"/>
    <property type="match status" value="1"/>
</dbReference>
<dbReference type="OrthoDB" id="30289at2759"/>
<name>A0A9P7ME16_9HYPO</name>
<dbReference type="CDD" id="cd00170">
    <property type="entry name" value="SEC14"/>
    <property type="match status" value="1"/>
</dbReference>
<dbReference type="Pfam" id="PF03765">
    <property type="entry name" value="CRAL_TRIO_N"/>
    <property type="match status" value="1"/>
</dbReference>
<dbReference type="Gene3D" id="3.40.525.10">
    <property type="entry name" value="CRAL-TRIO lipid binding domain"/>
    <property type="match status" value="1"/>
</dbReference>
<evidence type="ECO:0000313" key="4">
    <source>
        <dbReference type="Proteomes" id="UP000706124"/>
    </source>
</evidence>
<dbReference type="PANTHER" id="PTHR45657:SF3">
    <property type="entry name" value="TRANSPORTER, PUTATIVE (AFU_ORTHOLOGUE AFUA_5G09260)-RELATED"/>
    <property type="match status" value="1"/>
</dbReference>
<feature type="compositionally biased region" description="Polar residues" evidence="1">
    <location>
        <begin position="433"/>
        <end position="444"/>
    </location>
</feature>
<dbReference type="InterPro" id="IPR011074">
    <property type="entry name" value="CRAL/TRIO_N_dom"/>
</dbReference>
<sequence>MTADIPPAPSADQFGTSGPATRVKSSASAASQFAYPLGHLGHLSEGEEVALDKLKGLLEEGGLWTRGPPASHDDQTLLRYLRARRWVPEDAYKQFKDTEDWRASNQIDTLYRTIELEAYEQSRRLYPQWTGRRDRRGTPLFVFDVKQLDHKTVSEYEKRGAKTNVSDARTDGKTPPGLLRLFALYENLTRFTQPFCTQLLDRDHAEVPITMSTNIVDITGVGLKQFWNLKSHMQSASQLATAHYPETLDMIFIIGAPFFFSTVWGWVRRWFDPITVSKIHVLGPHEVKSVLERYIDPSNIPKKYGGGLEYSFGQMPKADPAWEGVVAWEKGISSFPTGPLLWEEEEEEEEQQQQQQPGEGGGGEGQHDGKRLVCVATGKEKGKPRRQRICTVRKAWPPVREQAVPQGQSTSSQTDVDADVEHTKSNEEEGNASEGTQTSAQTYTEVAHPDEALTNGQLIDKLQLEENTENDVRVAPAAAATTA</sequence>
<dbReference type="InterPro" id="IPR036273">
    <property type="entry name" value="CRAL/TRIO_N_dom_sf"/>
</dbReference>
<reference evidence="3 4" key="1">
    <citation type="journal article" date="2020" name="bioRxiv">
        <title>Whole genome comparisons of ergot fungi reveals the divergence and evolution of species within the genus Claviceps are the result of varying mechanisms driving genome evolution and host range expansion.</title>
        <authorList>
            <person name="Wyka S.A."/>
            <person name="Mondo S.J."/>
            <person name="Liu M."/>
            <person name="Dettman J."/>
            <person name="Nalam V."/>
            <person name="Broders K.D."/>
        </authorList>
    </citation>
    <scope>NUCLEOTIDE SEQUENCE [LARGE SCALE GENOMIC DNA]</scope>
    <source>
        <strain evidence="3 4">CCC 1485</strain>
    </source>
</reference>
<dbReference type="SUPFAM" id="SSF52087">
    <property type="entry name" value="CRAL/TRIO domain"/>
    <property type="match status" value="1"/>
</dbReference>
<gene>
    <name evidence="3" type="ORF">E4U60_000154</name>
</gene>
<feature type="region of interest" description="Disordered" evidence="1">
    <location>
        <begin position="464"/>
        <end position="483"/>
    </location>
</feature>
<dbReference type="InterPro" id="IPR001251">
    <property type="entry name" value="CRAL-TRIO_dom"/>
</dbReference>
<dbReference type="Proteomes" id="UP000706124">
    <property type="component" value="Unassembled WGS sequence"/>
</dbReference>
<proteinExistence type="predicted"/>
<dbReference type="EMBL" id="SRPO01000101">
    <property type="protein sequence ID" value="KAG5941172.1"/>
    <property type="molecule type" value="Genomic_DNA"/>
</dbReference>
<dbReference type="PANTHER" id="PTHR45657">
    <property type="entry name" value="CRAL-TRIO DOMAIN-CONTAINING PROTEIN YKL091C-RELATED"/>
    <property type="match status" value="1"/>
</dbReference>
<feature type="region of interest" description="Disordered" evidence="1">
    <location>
        <begin position="1"/>
        <end position="25"/>
    </location>
</feature>
<comment type="caution">
    <text evidence="3">The sequence shown here is derived from an EMBL/GenBank/DDBJ whole genome shotgun (WGS) entry which is preliminary data.</text>
</comment>
<feature type="region of interest" description="Disordered" evidence="1">
    <location>
        <begin position="343"/>
        <end position="455"/>
    </location>
</feature>
<dbReference type="InterPro" id="IPR036865">
    <property type="entry name" value="CRAL-TRIO_dom_sf"/>
</dbReference>
<evidence type="ECO:0000313" key="3">
    <source>
        <dbReference type="EMBL" id="KAG5941172.1"/>
    </source>
</evidence>
<dbReference type="Gene3D" id="1.10.8.20">
    <property type="entry name" value="N-terminal domain of phosphatidylinositol transfer protein sec14p"/>
    <property type="match status" value="1"/>
</dbReference>